<evidence type="ECO:0000313" key="11">
    <source>
        <dbReference type="Proteomes" id="UP000319213"/>
    </source>
</evidence>
<reference evidence="10 11" key="1">
    <citation type="submission" date="2019-06" db="EMBL/GenBank/DDBJ databases">
        <title>Sequencing the genomes of 1000 actinobacteria strains.</title>
        <authorList>
            <person name="Klenk H.-P."/>
        </authorList>
    </citation>
    <scope>NUCLEOTIDE SEQUENCE [LARGE SCALE GENOMIC DNA]</scope>
    <source>
        <strain evidence="10 11">DSM 43186</strain>
    </source>
</reference>
<name>A0A543J137_9ACTN</name>
<accession>A0A543J137</accession>
<keyword evidence="7" id="KW-1133">Transmembrane helix</keyword>
<dbReference type="Proteomes" id="UP000319213">
    <property type="component" value="Unassembled WGS sequence"/>
</dbReference>
<evidence type="ECO:0000256" key="5">
    <source>
        <dbReference type="ARBA" id="ARBA00022801"/>
    </source>
</evidence>
<feature type="active site" evidence="6">
    <location>
        <position position="118"/>
    </location>
</feature>
<keyword evidence="5 7" id="KW-0378">Hydrolase</keyword>
<feature type="transmembrane region" description="Helical" evidence="7">
    <location>
        <begin position="53"/>
        <end position="76"/>
    </location>
</feature>
<dbReference type="PRINTS" id="PR00727">
    <property type="entry name" value="LEADERPTASE"/>
</dbReference>
<dbReference type="OrthoDB" id="9815782at2"/>
<dbReference type="InterPro" id="IPR036286">
    <property type="entry name" value="LexA/Signal_pep-like_sf"/>
</dbReference>
<dbReference type="AlphaFoldDB" id="A0A543J137"/>
<comment type="subcellular location">
    <subcellularLocation>
        <location evidence="2">Cell membrane</location>
        <topology evidence="2">Single-pass type II membrane protein</topology>
    </subcellularLocation>
    <subcellularLocation>
        <location evidence="7">Membrane</location>
        <topology evidence="7">Single-pass type II membrane protein</topology>
    </subcellularLocation>
</comment>
<evidence type="ECO:0000256" key="2">
    <source>
        <dbReference type="ARBA" id="ARBA00004401"/>
    </source>
</evidence>
<dbReference type="InterPro" id="IPR019533">
    <property type="entry name" value="Peptidase_S26"/>
</dbReference>
<feature type="active site" evidence="6">
    <location>
        <position position="80"/>
    </location>
</feature>
<evidence type="ECO:0000259" key="9">
    <source>
        <dbReference type="Pfam" id="PF10502"/>
    </source>
</evidence>
<evidence type="ECO:0000256" key="6">
    <source>
        <dbReference type="PIRSR" id="PIRSR600223-1"/>
    </source>
</evidence>
<feature type="compositionally biased region" description="Polar residues" evidence="8">
    <location>
        <begin position="1"/>
        <end position="11"/>
    </location>
</feature>
<dbReference type="EC" id="3.4.21.89" evidence="4 7"/>
<dbReference type="SUPFAM" id="SSF51306">
    <property type="entry name" value="LexA/Signal peptidase"/>
    <property type="match status" value="1"/>
</dbReference>
<evidence type="ECO:0000256" key="3">
    <source>
        <dbReference type="ARBA" id="ARBA00009370"/>
    </source>
</evidence>
<protein>
    <recommendedName>
        <fullName evidence="4 7">Signal peptidase I</fullName>
        <ecNumber evidence="4 7">3.4.21.89</ecNumber>
    </recommendedName>
</protein>
<dbReference type="GO" id="GO:0004252">
    <property type="term" value="F:serine-type endopeptidase activity"/>
    <property type="evidence" value="ECO:0007669"/>
    <property type="project" value="InterPro"/>
</dbReference>
<dbReference type="InterPro" id="IPR000223">
    <property type="entry name" value="Pept_S26A_signal_pept_1"/>
</dbReference>
<dbReference type="Gene3D" id="2.10.109.10">
    <property type="entry name" value="Umud Fragment, subunit A"/>
    <property type="match status" value="1"/>
</dbReference>
<feature type="compositionally biased region" description="Low complexity" evidence="8">
    <location>
        <begin position="12"/>
        <end position="29"/>
    </location>
</feature>
<feature type="region of interest" description="Disordered" evidence="8">
    <location>
        <begin position="1"/>
        <end position="43"/>
    </location>
</feature>
<comment type="catalytic activity">
    <reaction evidence="1 7">
        <text>Cleavage of hydrophobic, N-terminal signal or leader sequences from secreted and periplasmic proteins.</text>
        <dbReference type="EC" id="3.4.21.89"/>
    </reaction>
</comment>
<dbReference type="GO" id="GO:0005886">
    <property type="term" value="C:plasma membrane"/>
    <property type="evidence" value="ECO:0007669"/>
    <property type="project" value="UniProtKB-SubCell"/>
</dbReference>
<keyword evidence="7" id="KW-0645">Protease</keyword>
<sequence>MSRTGNDTGNVPENAPAAPSEEATAPAAAADEKDGETASTRPAKKRSAWLESLMLIAGGVVVALLLRAFVIGTFWIPSESMENTLLEHDRVLVNRLSGPPQRGDVVVFRGWDGQEWIKRVIAVGGDTVKCCDKKHRLSVNGVPVDEEYLHPGDYASGESFEVKVPKGRLWVMGDHRVASRDSRAFINDKHSGTISEDAVVGRAWAVYWPPSRMKLLSTNAFEKVPSPSGASASR</sequence>
<dbReference type="InterPro" id="IPR019758">
    <property type="entry name" value="Pept_S26A_signal_pept_1_CS"/>
</dbReference>
<keyword evidence="11" id="KW-1185">Reference proteome</keyword>
<keyword evidence="7" id="KW-0812">Transmembrane</keyword>
<dbReference type="GO" id="GO:0009003">
    <property type="term" value="F:signal peptidase activity"/>
    <property type="evidence" value="ECO:0007669"/>
    <property type="project" value="UniProtKB-EC"/>
</dbReference>
<dbReference type="PROSITE" id="PS00761">
    <property type="entry name" value="SPASE_I_3"/>
    <property type="match status" value="1"/>
</dbReference>
<dbReference type="PANTHER" id="PTHR43390">
    <property type="entry name" value="SIGNAL PEPTIDASE I"/>
    <property type="match status" value="1"/>
</dbReference>
<evidence type="ECO:0000256" key="7">
    <source>
        <dbReference type="RuleBase" id="RU362042"/>
    </source>
</evidence>
<evidence type="ECO:0000256" key="1">
    <source>
        <dbReference type="ARBA" id="ARBA00000677"/>
    </source>
</evidence>
<evidence type="ECO:0000313" key="10">
    <source>
        <dbReference type="EMBL" id="TQM76533.1"/>
    </source>
</evidence>
<gene>
    <name evidence="10" type="ORF">FHX40_3277</name>
</gene>
<dbReference type="NCBIfam" id="TIGR02227">
    <property type="entry name" value="sigpep_I_bact"/>
    <property type="match status" value="1"/>
</dbReference>
<dbReference type="CDD" id="cd06530">
    <property type="entry name" value="S26_SPase_I"/>
    <property type="match status" value="1"/>
</dbReference>
<proteinExistence type="inferred from homology"/>
<dbReference type="EMBL" id="VFPQ01000001">
    <property type="protein sequence ID" value="TQM76533.1"/>
    <property type="molecule type" value="Genomic_DNA"/>
</dbReference>
<feature type="domain" description="Peptidase S26" evidence="9">
    <location>
        <begin position="51"/>
        <end position="208"/>
    </location>
</feature>
<keyword evidence="7" id="KW-0472">Membrane</keyword>
<comment type="similarity">
    <text evidence="3 7">Belongs to the peptidase S26 family.</text>
</comment>
<dbReference type="Pfam" id="PF10502">
    <property type="entry name" value="Peptidase_S26"/>
    <property type="match status" value="1"/>
</dbReference>
<evidence type="ECO:0000256" key="8">
    <source>
        <dbReference type="SAM" id="MobiDB-lite"/>
    </source>
</evidence>
<dbReference type="RefSeq" id="WP_142260405.1">
    <property type="nucleotide sequence ID" value="NZ_BMPV01000005.1"/>
</dbReference>
<dbReference type="PANTHER" id="PTHR43390:SF1">
    <property type="entry name" value="CHLOROPLAST PROCESSING PEPTIDASE"/>
    <property type="match status" value="1"/>
</dbReference>
<comment type="caution">
    <text evidence="10">The sequence shown here is derived from an EMBL/GenBank/DDBJ whole genome shotgun (WGS) entry which is preliminary data.</text>
</comment>
<evidence type="ECO:0000256" key="4">
    <source>
        <dbReference type="ARBA" id="ARBA00013208"/>
    </source>
</evidence>
<organism evidence="10 11">
    <name type="scientific">Thermopolyspora flexuosa</name>
    <dbReference type="NCBI Taxonomy" id="103836"/>
    <lineage>
        <taxon>Bacteria</taxon>
        <taxon>Bacillati</taxon>
        <taxon>Actinomycetota</taxon>
        <taxon>Actinomycetes</taxon>
        <taxon>Streptosporangiales</taxon>
        <taxon>Streptosporangiaceae</taxon>
        <taxon>Thermopolyspora</taxon>
    </lineage>
</organism>
<dbReference type="GO" id="GO:0006465">
    <property type="term" value="P:signal peptide processing"/>
    <property type="evidence" value="ECO:0007669"/>
    <property type="project" value="InterPro"/>
</dbReference>